<dbReference type="InterPro" id="IPR036291">
    <property type="entry name" value="NAD(P)-bd_dom_sf"/>
</dbReference>
<feature type="binding site" evidence="8">
    <location>
        <position position="302"/>
    </location>
    <ligand>
        <name>shikimate</name>
        <dbReference type="ChEBI" id="CHEBI:36208"/>
    </ligand>
</feature>
<comment type="pathway">
    <text evidence="1 8">Metabolic intermediate biosynthesis; chorismate biosynthesis; chorismate from D-erythrose 4-phosphate and phosphoenolpyruvate: step 4/7.</text>
</comment>
<feature type="binding site" evidence="8">
    <location>
        <position position="481"/>
    </location>
    <ligand>
        <name>NADP(+)</name>
        <dbReference type="ChEBI" id="CHEBI:58349"/>
    </ligand>
</feature>
<dbReference type="Proteomes" id="UP000316770">
    <property type="component" value="Chromosome"/>
</dbReference>
<feature type="domain" description="SDH C-terminal" evidence="12">
    <location>
        <begin position="481"/>
        <end position="510"/>
    </location>
</feature>
<keyword evidence="3 8" id="KW-0521">NADP</keyword>
<protein>
    <recommendedName>
        <fullName evidence="7 8">Multifunctional fusion protein</fullName>
    </recommendedName>
    <domain>
        <recommendedName>
            <fullName evidence="7">3-dehydroquinate dehydratase</fullName>
            <shortName evidence="7">3-dehydroquinase</shortName>
            <ecNumber evidence="7">4.2.1.10</ecNumber>
        </recommendedName>
        <alternativeName>
            <fullName evidence="7">Type I DHQase</fullName>
        </alternativeName>
        <alternativeName>
            <fullName evidence="7">Type I dehydroquinase</fullName>
            <shortName evidence="7">DHQ1</shortName>
        </alternativeName>
    </domain>
    <domain>
        <recommendedName>
            <fullName evidence="8">Shikimate dehydrogenase (NADP(+))</fullName>
            <shortName evidence="8">SDH</shortName>
            <ecNumber evidence="8">1.1.1.25</ecNumber>
        </recommendedName>
    </domain>
</protein>
<dbReference type="GO" id="GO:0009423">
    <property type="term" value="P:chorismate biosynthetic process"/>
    <property type="evidence" value="ECO:0007669"/>
    <property type="project" value="UniProtKB-UniRule"/>
</dbReference>
<dbReference type="EC" id="4.2.1.10" evidence="7"/>
<gene>
    <name evidence="8 13" type="primary">aroE</name>
    <name evidence="7" type="synonym">aroD</name>
    <name evidence="13" type="ORF">Mal33_11700</name>
</gene>
<feature type="region of interest" description="Disordered" evidence="9">
    <location>
        <begin position="517"/>
        <end position="537"/>
    </location>
</feature>
<feature type="binding site" evidence="7">
    <location>
        <position position="198"/>
    </location>
    <ligand>
        <name>3-dehydroquinate</name>
        <dbReference type="ChEBI" id="CHEBI:32364"/>
    </ligand>
</feature>
<comment type="similarity">
    <text evidence="8">Belongs to the shikimate dehydrogenase family.</text>
</comment>
<dbReference type="InterPro" id="IPR001381">
    <property type="entry name" value="DHquinase_I"/>
</dbReference>
<dbReference type="EMBL" id="CP036318">
    <property type="protein sequence ID" value="QDV55200.1"/>
    <property type="molecule type" value="Genomic_DNA"/>
</dbReference>
<dbReference type="Gene3D" id="3.20.20.70">
    <property type="entry name" value="Aldolase class I"/>
    <property type="match status" value="1"/>
</dbReference>
<feature type="domain" description="Shikimate dehydrogenase substrate binding N-terminal" evidence="11">
    <location>
        <begin position="247"/>
        <end position="329"/>
    </location>
</feature>
<evidence type="ECO:0000256" key="8">
    <source>
        <dbReference type="HAMAP-Rule" id="MF_00222"/>
    </source>
</evidence>
<evidence type="ECO:0000256" key="6">
    <source>
        <dbReference type="ARBA" id="ARBA00049442"/>
    </source>
</evidence>
<accession>A0A518IQ50</accession>
<dbReference type="PANTHER" id="PTHR21089:SF1">
    <property type="entry name" value="BIFUNCTIONAL 3-DEHYDROQUINATE DEHYDRATASE_SHIKIMATE DEHYDROGENASE, CHLOROPLASTIC"/>
    <property type="match status" value="1"/>
</dbReference>
<organism evidence="13 14">
    <name type="scientific">Rosistilla oblonga</name>
    <dbReference type="NCBI Taxonomy" id="2527990"/>
    <lineage>
        <taxon>Bacteria</taxon>
        <taxon>Pseudomonadati</taxon>
        <taxon>Planctomycetota</taxon>
        <taxon>Planctomycetia</taxon>
        <taxon>Pirellulales</taxon>
        <taxon>Pirellulaceae</taxon>
        <taxon>Rosistilla</taxon>
    </lineage>
</organism>
<dbReference type="NCBIfam" id="TIGR00507">
    <property type="entry name" value="aroE"/>
    <property type="match status" value="1"/>
</dbReference>
<feature type="binding site" evidence="8">
    <location>
        <position position="327"/>
    </location>
    <ligand>
        <name>shikimate</name>
        <dbReference type="ChEBI" id="CHEBI:36208"/>
    </ligand>
</feature>
<evidence type="ECO:0000259" key="10">
    <source>
        <dbReference type="Pfam" id="PF01488"/>
    </source>
</evidence>
<dbReference type="InterPro" id="IPR013708">
    <property type="entry name" value="Shikimate_DH-bd_N"/>
</dbReference>
<dbReference type="Pfam" id="PF01487">
    <property type="entry name" value="DHquinase_I"/>
    <property type="match status" value="1"/>
</dbReference>
<dbReference type="CDD" id="cd00502">
    <property type="entry name" value="DHQase_I"/>
    <property type="match status" value="1"/>
</dbReference>
<evidence type="ECO:0000256" key="1">
    <source>
        <dbReference type="ARBA" id="ARBA00004871"/>
    </source>
</evidence>
<evidence type="ECO:0000256" key="2">
    <source>
        <dbReference type="ARBA" id="ARBA00022605"/>
    </source>
</evidence>
<dbReference type="Pfam" id="PF01488">
    <property type="entry name" value="Shikimate_DH"/>
    <property type="match status" value="1"/>
</dbReference>
<dbReference type="GO" id="GO:0005829">
    <property type="term" value="C:cytosol"/>
    <property type="evidence" value="ECO:0007669"/>
    <property type="project" value="TreeGrafter"/>
</dbReference>
<proteinExistence type="inferred from homology"/>
<comment type="catalytic activity">
    <reaction evidence="6 8">
        <text>shikimate + NADP(+) = 3-dehydroshikimate + NADPH + H(+)</text>
        <dbReference type="Rhea" id="RHEA:17737"/>
        <dbReference type="ChEBI" id="CHEBI:15378"/>
        <dbReference type="ChEBI" id="CHEBI:16630"/>
        <dbReference type="ChEBI" id="CHEBI:36208"/>
        <dbReference type="ChEBI" id="CHEBI:57783"/>
        <dbReference type="ChEBI" id="CHEBI:58349"/>
        <dbReference type="EC" id="1.1.1.25"/>
    </reaction>
</comment>
<comment type="pathway">
    <text evidence="7">Metabolic intermediate biosynthesis; chorismate biosynthesis; chorismate from D-erythrose 4-phosphate and phosphoenolpyruvate: step 3/7.</text>
</comment>
<feature type="binding site" evidence="7">
    <location>
        <begin position="54"/>
        <end position="56"/>
    </location>
    <ligand>
        <name>3-dehydroquinate</name>
        <dbReference type="ChEBI" id="CHEBI:32364"/>
    </ligand>
</feature>
<keyword evidence="5 7" id="KW-0057">Aromatic amino acid biosynthesis</keyword>
<feature type="binding site" evidence="7">
    <location>
        <position position="29"/>
    </location>
    <ligand>
        <name>3-dehydroquinate</name>
        <dbReference type="ChEBI" id="CHEBI:32364"/>
    </ligand>
</feature>
<dbReference type="GO" id="GO:0003855">
    <property type="term" value="F:3-dehydroquinate dehydratase activity"/>
    <property type="evidence" value="ECO:0007669"/>
    <property type="project" value="UniProtKB-UniRule"/>
</dbReference>
<evidence type="ECO:0000256" key="7">
    <source>
        <dbReference type="HAMAP-Rule" id="MF_00214"/>
    </source>
</evidence>
<feature type="active site" description="Schiff-base intermediate with substrate" evidence="7">
    <location>
        <position position="160"/>
    </location>
</feature>
<dbReference type="UniPathway" id="UPA00053">
    <property type="reaction ID" value="UER00086"/>
</dbReference>
<dbReference type="Pfam" id="PF18317">
    <property type="entry name" value="SDH_C"/>
    <property type="match status" value="1"/>
</dbReference>
<dbReference type="GO" id="GO:0019632">
    <property type="term" value="P:shikimate metabolic process"/>
    <property type="evidence" value="ECO:0007669"/>
    <property type="project" value="InterPro"/>
</dbReference>
<keyword evidence="2 7" id="KW-0028">Amino-acid biosynthesis</keyword>
<dbReference type="InterPro" id="IPR006151">
    <property type="entry name" value="Shikm_DH/Glu-tRNA_Rdtase"/>
</dbReference>
<feature type="domain" description="Quinate/shikimate 5-dehydrogenase/glutamyl-tRNA reductase" evidence="10">
    <location>
        <begin position="363"/>
        <end position="415"/>
    </location>
</feature>
<comment type="similarity">
    <text evidence="7">Belongs to the type-I 3-dehydroquinase family.</text>
</comment>
<feature type="binding site" evidence="8">
    <location>
        <begin position="373"/>
        <end position="377"/>
    </location>
    <ligand>
        <name>NADP(+)</name>
        <dbReference type="ChEBI" id="CHEBI:58349"/>
    </ligand>
</feature>
<dbReference type="InterPro" id="IPR022893">
    <property type="entry name" value="Shikimate_DH_fam"/>
</dbReference>
<evidence type="ECO:0000256" key="5">
    <source>
        <dbReference type="ARBA" id="ARBA00023141"/>
    </source>
</evidence>
<evidence type="ECO:0000313" key="14">
    <source>
        <dbReference type="Proteomes" id="UP000316770"/>
    </source>
</evidence>
<dbReference type="Pfam" id="PF08501">
    <property type="entry name" value="Shikimate_dh_N"/>
    <property type="match status" value="1"/>
</dbReference>
<dbReference type="EC" id="1.1.1.25" evidence="8"/>
<dbReference type="HAMAP" id="MF_00214">
    <property type="entry name" value="AroD"/>
    <property type="match status" value="1"/>
</dbReference>
<dbReference type="InterPro" id="IPR011342">
    <property type="entry name" value="Shikimate_DH"/>
</dbReference>
<feature type="active site" description="Proton donor/acceptor" evidence="7">
    <location>
        <position position="135"/>
    </location>
</feature>
<keyword evidence="14" id="KW-1185">Reference proteome</keyword>
<dbReference type="GO" id="GO:0009073">
    <property type="term" value="P:aromatic amino acid family biosynthetic process"/>
    <property type="evidence" value="ECO:0007669"/>
    <property type="project" value="UniProtKB-KW"/>
</dbReference>
<reference evidence="13 14" key="1">
    <citation type="submission" date="2019-02" db="EMBL/GenBank/DDBJ databases">
        <title>Deep-cultivation of Planctomycetes and their phenomic and genomic characterization uncovers novel biology.</title>
        <authorList>
            <person name="Wiegand S."/>
            <person name="Jogler M."/>
            <person name="Boedeker C."/>
            <person name="Pinto D."/>
            <person name="Vollmers J."/>
            <person name="Rivas-Marin E."/>
            <person name="Kohn T."/>
            <person name="Peeters S.H."/>
            <person name="Heuer A."/>
            <person name="Rast P."/>
            <person name="Oberbeckmann S."/>
            <person name="Bunk B."/>
            <person name="Jeske O."/>
            <person name="Meyerdierks A."/>
            <person name="Storesund J.E."/>
            <person name="Kallscheuer N."/>
            <person name="Luecker S."/>
            <person name="Lage O.M."/>
            <person name="Pohl T."/>
            <person name="Merkel B.J."/>
            <person name="Hornburger P."/>
            <person name="Mueller R.-W."/>
            <person name="Bruemmer F."/>
            <person name="Labrenz M."/>
            <person name="Spormann A.M."/>
            <person name="Op den Camp H."/>
            <person name="Overmann J."/>
            <person name="Amann R."/>
            <person name="Jetten M.S.M."/>
            <person name="Mascher T."/>
            <person name="Medema M.H."/>
            <person name="Devos D.P."/>
            <person name="Kaster A.-K."/>
            <person name="Ovreas L."/>
            <person name="Rohde M."/>
            <person name="Galperin M.Y."/>
            <person name="Jogler C."/>
        </authorList>
    </citation>
    <scope>NUCLEOTIDE SEQUENCE [LARGE SCALE GENOMIC DNA]</scope>
    <source>
        <strain evidence="13 14">Mal33</strain>
    </source>
</reference>
<evidence type="ECO:0000259" key="12">
    <source>
        <dbReference type="Pfam" id="PF18317"/>
    </source>
</evidence>
<evidence type="ECO:0000259" key="11">
    <source>
        <dbReference type="Pfam" id="PF08501"/>
    </source>
</evidence>
<evidence type="ECO:0000256" key="3">
    <source>
        <dbReference type="ARBA" id="ARBA00022857"/>
    </source>
</evidence>
<dbReference type="PANTHER" id="PTHR21089">
    <property type="entry name" value="SHIKIMATE DEHYDROGENASE"/>
    <property type="match status" value="1"/>
</dbReference>
<sequence>MDSNGSDTVITSKIAPVTRFKSDFMICVSIGRGRHKRMIAEYEWIAQQGIKLVELRLDYLTRTVDLHRLLGDKHCEVIATCRRREDGGRWKGSEEDRLMLLRSAIASGVDYVDLEGDIAHTVPRYGRTKRIVSYHNFETTPDDLAELHSELARRDADVVKLATMANCVEDTFRMMELVKNSDVPTIGICMGDLGTPTRILQGSWGSPLTFASIDSERTMAPGQVGWKEMLRLYDADNINADTNLFGVIADPVGHSYSPLIHNAGFKHQQLNNRYLPFRVPPEDLDFFMENCQRMGIKGLSVTIPHKEEVMEYLTEIEASAHEIGAVNTIVFDGDKRRGFNTDYRAAMDCLMESVEHDASSDEPLRGKTALLLGAGGVCRAIAWGLRQRGANIIVTGRSPARAEALAASVGGNSIAWENRHDPEVDILINGTPLGMYPNLDQSPYDGRQLRAETTVFETIYNPGQTLLVKLARQKGCKIVTGVDMFIRQAAYQYKLFTGKEPPIAVMRQALARAVNPAQTWDATEADNADQDGDDEES</sequence>
<dbReference type="RefSeq" id="WP_338092811.1">
    <property type="nucleotide sequence ID" value="NZ_CP036318.1"/>
</dbReference>
<dbReference type="Gene3D" id="3.40.50.10860">
    <property type="entry name" value="Leucine Dehydrogenase, chain A, domain 1"/>
    <property type="match status" value="1"/>
</dbReference>
<dbReference type="SUPFAM" id="SSF51569">
    <property type="entry name" value="Aldolase"/>
    <property type="match status" value="1"/>
</dbReference>
<comment type="function">
    <text evidence="8">Involved in the biosynthesis of the chorismate, which leads to the biosynthesis of aromatic amino acids. Catalyzes the reversible NADPH linked reduction of 3-dehydroshikimate (DHSA) to yield shikimate (SA).</text>
</comment>
<comment type="function">
    <text evidence="7">Involved in the third step of the chorismate pathway, which leads to the biosynthesis of aromatic amino acids. Catalyzes the cis-dehydration of 3-dehydroquinate (DHQ) and introduces the first double bond of the aromatic ring to yield 3-dehydroshikimate.</text>
</comment>
<feature type="active site" description="Proton acceptor" evidence="8">
    <location>
        <position position="306"/>
    </location>
</feature>
<dbReference type="InterPro" id="IPR013785">
    <property type="entry name" value="Aldolase_TIM"/>
</dbReference>
<dbReference type="InterPro" id="IPR041121">
    <property type="entry name" value="SDH_C"/>
</dbReference>
<dbReference type="SUPFAM" id="SSF53223">
    <property type="entry name" value="Aminoacid dehydrogenase-like, N-terminal domain"/>
    <property type="match status" value="1"/>
</dbReference>
<dbReference type="GO" id="GO:0008652">
    <property type="term" value="P:amino acid biosynthetic process"/>
    <property type="evidence" value="ECO:0007669"/>
    <property type="project" value="UniProtKB-KW"/>
</dbReference>
<keyword evidence="7" id="KW-0704">Schiff base</keyword>
<dbReference type="AlphaFoldDB" id="A0A518IQ50"/>
<comment type="subunit">
    <text evidence="7">Homodimer.</text>
</comment>
<evidence type="ECO:0000313" key="13">
    <source>
        <dbReference type="EMBL" id="QDV55200.1"/>
    </source>
</evidence>
<dbReference type="SUPFAM" id="SSF51735">
    <property type="entry name" value="NAD(P)-binding Rossmann-fold domains"/>
    <property type="match status" value="1"/>
</dbReference>
<dbReference type="GO" id="GO:0004764">
    <property type="term" value="F:shikimate 3-dehydrogenase (NADP+) activity"/>
    <property type="evidence" value="ECO:0007669"/>
    <property type="project" value="UniProtKB-UniRule"/>
</dbReference>
<dbReference type="GO" id="GO:0050661">
    <property type="term" value="F:NADP binding"/>
    <property type="evidence" value="ECO:0007669"/>
    <property type="project" value="InterPro"/>
</dbReference>
<keyword evidence="7" id="KW-0456">Lyase</keyword>
<dbReference type="Gene3D" id="3.40.50.720">
    <property type="entry name" value="NAD(P)-binding Rossmann-like Domain"/>
    <property type="match status" value="1"/>
</dbReference>
<feature type="binding site" evidence="7">
    <location>
        <position position="82"/>
    </location>
    <ligand>
        <name>3-dehydroquinate</name>
        <dbReference type="ChEBI" id="CHEBI:32364"/>
    </ligand>
</feature>
<dbReference type="HAMAP" id="MF_00222">
    <property type="entry name" value="Shikimate_DH_AroE"/>
    <property type="match status" value="1"/>
</dbReference>
<feature type="binding site" evidence="8">
    <location>
        <position position="342"/>
    </location>
    <ligand>
        <name>shikimate</name>
        <dbReference type="ChEBI" id="CHEBI:36208"/>
    </ligand>
</feature>
<dbReference type="CDD" id="cd01065">
    <property type="entry name" value="NAD_bind_Shikimate_DH"/>
    <property type="match status" value="1"/>
</dbReference>
<feature type="compositionally biased region" description="Acidic residues" evidence="9">
    <location>
        <begin position="523"/>
        <end position="537"/>
    </location>
</feature>
<feature type="binding site" evidence="8">
    <location>
        <position position="488"/>
    </location>
    <ligand>
        <name>shikimate</name>
        <dbReference type="ChEBI" id="CHEBI:36208"/>
    </ligand>
</feature>
<dbReference type="InterPro" id="IPR046346">
    <property type="entry name" value="Aminoacid_DH-like_N_sf"/>
</dbReference>
<feature type="binding site" evidence="8">
    <location>
        <position position="460"/>
    </location>
    <ligand>
        <name>shikimate</name>
        <dbReference type="ChEBI" id="CHEBI:36208"/>
    </ligand>
</feature>
<feature type="binding site" evidence="8">
    <location>
        <begin position="255"/>
        <end position="257"/>
    </location>
    <ligand>
        <name>shikimate</name>
        <dbReference type="ChEBI" id="CHEBI:36208"/>
    </ligand>
</feature>
<evidence type="ECO:0000256" key="9">
    <source>
        <dbReference type="SAM" id="MobiDB-lite"/>
    </source>
</evidence>
<comment type="catalytic activity">
    <reaction evidence="7">
        <text>3-dehydroquinate = 3-dehydroshikimate + H2O</text>
        <dbReference type="Rhea" id="RHEA:21096"/>
        <dbReference type="ChEBI" id="CHEBI:15377"/>
        <dbReference type="ChEBI" id="CHEBI:16630"/>
        <dbReference type="ChEBI" id="CHEBI:32364"/>
        <dbReference type="EC" id="4.2.1.10"/>
    </reaction>
</comment>
<name>A0A518IQ50_9BACT</name>
<evidence type="ECO:0000256" key="4">
    <source>
        <dbReference type="ARBA" id="ARBA00023002"/>
    </source>
</evidence>
<feature type="binding site" evidence="7">
    <location>
        <position position="223"/>
    </location>
    <ligand>
        <name>3-dehydroquinate</name>
        <dbReference type="ChEBI" id="CHEBI:32364"/>
    </ligand>
</feature>
<keyword evidence="4 8" id="KW-0560">Oxidoreductase</keyword>
<feature type="binding site" evidence="8">
    <location>
        <position position="458"/>
    </location>
    <ligand>
        <name>NADP(+)</name>
        <dbReference type="ChEBI" id="CHEBI:58349"/>
    </ligand>
</feature>
<comment type="caution">
    <text evidence="7">Lacks conserved residue(s) required for the propagation of feature annotation.</text>
</comment>